<gene>
    <name evidence="3" type="ORF">H9638_13600</name>
</gene>
<feature type="transmembrane region" description="Helical" evidence="2">
    <location>
        <begin position="119"/>
        <end position="146"/>
    </location>
</feature>
<evidence type="ECO:0008006" key="5">
    <source>
        <dbReference type="Google" id="ProtNLM"/>
    </source>
</evidence>
<organism evidence="3 4">
    <name type="scientific">Arthrobacter pullicola</name>
    <dbReference type="NCBI Taxonomy" id="2762224"/>
    <lineage>
        <taxon>Bacteria</taxon>
        <taxon>Bacillati</taxon>
        <taxon>Actinomycetota</taxon>
        <taxon>Actinomycetes</taxon>
        <taxon>Micrococcales</taxon>
        <taxon>Micrococcaceae</taxon>
        <taxon>Arthrobacter</taxon>
    </lineage>
</organism>
<keyword evidence="2" id="KW-0812">Transmembrane</keyword>
<evidence type="ECO:0000313" key="3">
    <source>
        <dbReference type="EMBL" id="MBD8044841.1"/>
    </source>
</evidence>
<feature type="transmembrane region" description="Helical" evidence="2">
    <location>
        <begin position="88"/>
        <end position="107"/>
    </location>
</feature>
<dbReference type="Proteomes" id="UP000652763">
    <property type="component" value="Unassembled WGS sequence"/>
</dbReference>
<feature type="transmembrane region" description="Helical" evidence="2">
    <location>
        <begin position="24"/>
        <end position="48"/>
    </location>
</feature>
<feature type="transmembrane region" description="Helical" evidence="2">
    <location>
        <begin position="182"/>
        <end position="201"/>
    </location>
</feature>
<comment type="caution">
    <text evidence="3">The sequence shown here is derived from an EMBL/GenBank/DDBJ whole genome shotgun (WGS) entry which is preliminary data.</text>
</comment>
<reference evidence="3 4" key="1">
    <citation type="submission" date="2020-08" db="EMBL/GenBank/DDBJ databases">
        <title>A Genomic Blueprint of the Chicken Gut Microbiome.</title>
        <authorList>
            <person name="Gilroy R."/>
            <person name="Ravi A."/>
            <person name="Getino M."/>
            <person name="Pursley I."/>
            <person name="Horton D.L."/>
            <person name="Alikhan N.-F."/>
            <person name="Baker D."/>
            <person name="Gharbi K."/>
            <person name="Hall N."/>
            <person name="Watson M."/>
            <person name="Adriaenssens E.M."/>
            <person name="Foster-Nyarko E."/>
            <person name="Jarju S."/>
            <person name="Secka A."/>
            <person name="Antonio M."/>
            <person name="Oren A."/>
            <person name="Chaudhuri R."/>
            <person name="La Ragione R.M."/>
            <person name="Hildebrand F."/>
            <person name="Pallen M.J."/>
        </authorList>
    </citation>
    <scope>NUCLEOTIDE SEQUENCE [LARGE SCALE GENOMIC DNA]</scope>
    <source>
        <strain evidence="3 4">Sa2BUA2</strain>
    </source>
</reference>
<evidence type="ECO:0000256" key="2">
    <source>
        <dbReference type="SAM" id="Phobius"/>
    </source>
</evidence>
<accession>A0ABR8YKY2</accession>
<feature type="transmembrane region" description="Helical" evidence="2">
    <location>
        <begin position="158"/>
        <end position="175"/>
    </location>
</feature>
<proteinExistence type="predicted"/>
<feature type="transmembrane region" description="Helical" evidence="2">
    <location>
        <begin position="207"/>
        <end position="226"/>
    </location>
</feature>
<dbReference type="RefSeq" id="WP_191748189.1">
    <property type="nucleotide sequence ID" value="NZ_JACSQC010000006.1"/>
</dbReference>
<sequence length="261" mass="27150">MTQDPNGYPALPAGPGFLDQSGSLLAAVPLVWAAWLPVFTGALAYAVYQWLPSQRLNPRHGWTGWAAITAVVLGALWIWAAAGGSPAAATWIAMVQVLAGLAVIHMINGWPPSTRTEHLVTDVPAGVFLGVSVLALLASLGGWLVQDGADVGGWGPEAWTFIALVSVVVGVTTVCMTDRGHLSVALTVVWGLSWMGSARLLEDPAAVWPAVGAFTAAFLIIVSASSRRHQVDHAGRLADRQQLKAESSVPAAGEAPGAART</sequence>
<keyword evidence="4" id="KW-1185">Reference proteome</keyword>
<dbReference type="EMBL" id="JACSQC010000006">
    <property type="protein sequence ID" value="MBD8044841.1"/>
    <property type="molecule type" value="Genomic_DNA"/>
</dbReference>
<feature type="transmembrane region" description="Helical" evidence="2">
    <location>
        <begin position="60"/>
        <end position="82"/>
    </location>
</feature>
<keyword evidence="2" id="KW-1133">Transmembrane helix</keyword>
<feature type="region of interest" description="Disordered" evidence="1">
    <location>
        <begin position="239"/>
        <end position="261"/>
    </location>
</feature>
<name>A0ABR8YKY2_9MICC</name>
<keyword evidence="2" id="KW-0472">Membrane</keyword>
<evidence type="ECO:0000256" key="1">
    <source>
        <dbReference type="SAM" id="MobiDB-lite"/>
    </source>
</evidence>
<evidence type="ECO:0000313" key="4">
    <source>
        <dbReference type="Proteomes" id="UP000652763"/>
    </source>
</evidence>
<protein>
    <recommendedName>
        <fullName evidence="5">MFS transporter</fullName>
    </recommendedName>
</protein>